<keyword evidence="4 10" id="KW-0808">Transferase</keyword>
<protein>
    <recommendedName>
        <fullName evidence="3">2-amino-4-hydroxy-6-hydroxymethyldihydropteridine diphosphokinase</fullName>
        <ecNumber evidence="3">2.7.6.3</ecNumber>
    </recommendedName>
</protein>
<dbReference type="Gene3D" id="3.30.70.560">
    <property type="entry name" value="7,8-Dihydro-6-hydroxymethylpterin-pyrophosphokinase HPPK"/>
    <property type="match status" value="1"/>
</dbReference>
<dbReference type="Pfam" id="PF01288">
    <property type="entry name" value="HPPK"/>
    <property type="match status" value="1"/>
</dbReference>
<evidence type="ECO:0000259" key="9">
    <source>
        <dbReference type="Pfam" id="PF01288"/>
    </source>
</evidence>
<evidence type="ECO:0000256" key="8">
    <source>
        <dbReference type="ARBA" id="ARBA00022909"/>
    </source>
</evidence>
<dbReference type="PANTHER" id="PTHR43071:SF1">
    <property type="entry name" value="2-AMINO-4-HYDROXY-6-HYDROXYMETHYLDIHYDROPTERIDINE PYROPHOSPHOKINASE"/>
    <property type="match status" value="1"/>
</dbReference>
<evidence type="ECO:0000313" key="11">
    <source>
        <dbReference type="Proteomes" id="UP001165586"/>
    </source>
</evidence>
<dbReference type="PANTHER" id="PTHR43071">
    <property type="entry name" value="2-AMINO-4-HYDROXY-6-HYDROXYMETHYLDIHYDROPTERIDINE PYROPHOSPHOKINASE"/>
    <property type="match status" value="1"/>
</dbReference>
<keyword evidence="11" id="KW-1185">Reference proteome</keyword>
<gene>
    <name evidence="10" type="primary">folK</name>
    <name evidence="10" type="ORF">N1032_01130</name>
</gene>
<comment type="caution">
    <text evidence="10">The sequence shown here is derived from an EMBL/GenBank/DDBJ whole genome shotgun (WGS) entry which is preliminary data.</text>
</comment>
<name>A0ABT2GWK2_9MICO</name>
<evidence type="ECO:0000256" key="5">
    <source>
        <dbReference type="ARBA" id="ARBA00022741"/>
    </source>
</evidence>
<evidence type="ECO:0000256" key="3">
    <source>
        <dbReference type="ARBA" id="ARBA00013253"/>
    </source>
</evidence>
<dbReference type="InterPro" id="IPR000550">
    <property type="entry name" value="Hppk"/>
</dbReference>
<keyword evidence="7" id="KW-0067">ATP-binding</keyword>
<evidence type="ECO:0000256" key="6">
    <source>
        <dbReference type="ARBA" id="ARBA00022777"/>
    </source>
</evidence>
<dbReference type="RefSeq" id="WP_259536936.1">
    <property type="nucleotide sequence ID" value="NZ_JANLCJ010000001.1"/>
</dbReference>
<dbReference type="InterPro" id="IPR035907">
    <property type="entry name" value="Hppk_sf"/>
</dbReference>
<dbReference type="Proteomes" id="UP001165586">
    <property type="component" value="Unassembled WGS sequence"/>
</dbReference>
<accession>A0ABT2GWK2</accession>
<organism evidence="10 11">
    <name type="scientific">Herbiconiux daphne</name>
    <dbReference type="NCBI Taxonomy" id="2970914"/>
    <lineage>
        <taxon>Bacteria</taxon>
        <taxon>Bacillati</taxon>
        <taxon>Actinomycetota</taxon>
        <taxon>Actinomycetes</taxon>
        <taxon>Micrococcales</taxon>
        <taxon>Microbacteriaceae</taxon>
        <taxon>Herbiconiux</taxon>
    </lineage>
</organism>
<keyword evidence="5" id="KW-0547">Nucleotide-binding</keyword>
<keyword evidence="8" id="KW-0289">Folate biosynthesis</keyword>
<feature type="domain" description="7,8-dihydro-6-hydroxymethylpterin-pyrophosphokinase" evidence="9">
    <location>
        <begin position="19"/>
        <end position="151"/>
    </location>
</feature>
<keyword evidence="6" id="KW-0418">Kinase</keyword>
<evidence type="ECO:0000256" key="1">
    <source>
        <dbReference type="ARBA" id="ARBA00000198"/>
    </source>
</evidence>
<evidence type="ECO:0000256" key="7">
    <source>
        <dbReference type="ARBA" id="ARBA00022840"/>
    </source>
</evidence>
<dbReference type="EMBL" id="JANLCJ010000001">
    <property type="protein sequence ID" value="MCS5732345.1"/>
    <property type="molecule type" value="Genomic_DNA"/>
</dbReference>
<dbReference type="CDD" id="cd00483">
    <property type="entry name" value="HPPK"/>
    <property type="match status" value="1"/>
</dbReference>
<dbReference type="GO" id="GO:0003848">
    <property type="term" value="F:2-amino-4-hydroxy-6-hydroxymethyldihydropteridine diphosphokinase activity"/>
    <property type="evidence" value="ECO:0007669"/>
    <property type="project" value="UniProtKB-EC"/>
</dbReference>
<evidence type="ECO:0000313" key="10">
    <source>
        <dbReference type="EMBL" id="MCS5732345.1"/>
    </source>
</evidence>
<dbReference type="NCBIfam" id="TIGR01498">
    <property type="entry name" value="folK"/>
    <property type="match status" value="1"/>
</dbReference>
<evidence type="ECO:0000256" key="4">
    <source>
        <dbReference type="ARBA" id="ARBA00022679"/>
    </source>
</evidence>
<comment type="catalytic activity">
    <reaction evidence="1">
        <text>6-hydroxymethyl-7,8-dihydropterin + ATP = (7,8-dihydropterin-6-yl)methyl diphosphate + AMP + H(+)</text>
        <dbReference type="Rhea" id="RHEA:11412"/>
        <dbReference type="ChEBI" id="CHEBI:15378"/>
        <dbReference type="ChEBI" id="CHEBI:30616"/>
        <dbReference type="ChEBI" id="CHEBI:44841"/>
        <dbReference type="ChEBI" id="CHEBI:72950"/>
        <dbReference type="ChEBI" id="CHEBI:456215"/>
        <dbReference type="EC" id="2.7.6.3"/>
    </reaction>
</comment>
<comment type="pathway">
    <text evidence="2">Cofactor biosynthesis; tetrahydrofolate biosynthesis; 2-amino-4-hydroxy-6-hydroxymethyl-7,8-dihydropteridine diphosphate from 7,8-dihydroneopterin triphosphate: step 4/4.</text>
</comment>
<dbReference type="EC" id="2.7.6.3" evidence="3"/>
<sequence length="181" mass="20124">MNGRPIPSVDRRFIRLPAVLAFGSNLGDREGTIRAALDDLRATDGIEVVSVSRLYQTAAVKPDGIDHDAPVYLNAVALIRTSLQPEQLLEAVNRIEHEHGRVRAERWGDRTLDIDIVAFASIVRDTERLTLPHPRAAERDFVLVPWLEIDPDATLQGYGRADQLLAAIPQSTLRIYAGESR</sequence>
<reference evidence="10" key="1">
    <citation type="submission" date="2022-08" db="EMBL/GenBank/DDBJ databases">
        <authorList>
            <person name="Deng Y."/>
            <person name="Han X.-F."/>
            <person name="Zhang Y.-Q."/>
        </authorList>
    </citation>
    <scope>NUCLEOTIDE SEQUENCE</scope>
    <source>
        <strain evidence="10">CPCC 203386</strain>
    </source>
</reference>
<evidence type="ECO:0000256" key="2">
    <source>
        <dbReference type="ARBA" id="ARBA00005051"/>
    </source>
</evidence>
<proteinExistence type="predicted"/>
<dbReference type="SUPFAM" id="SSF55083">
    <property type="entry name" value="6-hydroxymethyl-7,8-dihydropterin pyrophosphokinase, HPPK"/>
    <property type="match status" value="1"/>
</dbReference>